<keyword evidence="1" id="KW-0472">Membrane</keyword>
<evidence type="ECO:0000256" key="1">
    <source>
        <dbReference type="SAM" id="Phobius"/>
    </source>
</evidence>
<dbReference type="EMBL" id="BTGU01000006">
    <property type="protein sequence ID" value="GMN36880.1"/>
    <property type="molecule type" value="Genomic_DNA"/>
</dbReference>
<gene>
    <name evidence="3" type="ORF">TIFTF001_006355</name>
</gene>
<feature type="transmembrane region" description="Helical" evidence="1">
    <location>
        <begin position="82"/>
        <end position="105"/>
    </location>
</feature>
<feature type="transmembrane region" description="Helical" evidence="1">
    <location>
        <begin position="290"/>
        <end position="318"/>
    </location>
</feature>
<comment type="caution">
    <text evidence="3">The sequence shown here is derived from an EMBL/GenBank/DDBJ whole genome shotgun (WGS) entry which is preliminary data.</text>
</comment>
<protein>
    <recommendedName>
        <fullName evidence="2">DUF4220 domain-containing protein</fullName>
    </recommendedName>
</protein>
<dbReference type="Pfam" id="PF04578">
    <property type="entry name" value="DUF594"/>
    <property type="match status" value="1"/>
</dbReference>
<organism evidence="3 4">
    <name type="scientific">Ficus carica</name>
    <name type="common">Common fig</name>
    <dbReference type="NCBI Taxonomy" id="3494"/>
    <lineage>
        <taxon>Eukaryota</taxon>
        <taxon>Viridiplantae</taxon>
        <taxon>Streptophyta</taxon>
        <taxon>Embryophyta</taxon>
        <taxon>Tracheophyta</taxon>
        <taxon>Spermatophyta</taxon>
        <taxon>Magnoliopsida</taxon>
        <taxon>eudicotyledons</taxon>
        <taxon>Gunneridae</taxon>
        <taxon>Pentapetalae</taxon>
        <taxon>rosids</taxon>
        <taxon>fabids</taxon>
        <taxon>Rosales</taxon>
        <taxon>Moraceae</taxon>
        <taxon>Ficeae</taxon>
        <taxon>Ficus</taxon>
    </lineage>
</organism>
<name>A0AA88CYN2_FICCA</name>
<feature type="transmembrane region" description="Helical" evidence="1">
    <location>
        <begin position="142"/>
        <end position="165"/>
    </location>
</feature>
<reference evidence="3" key="1">
    <citation type="submission" date="2023-07" db="EMBL/GenBank/DDBJ databases">
        <title>draft genome sequence of fig (Ficus carica).</title>
        <authorList>
            <person name="Takahashi T."/>
            <person name="Nishimura K."/>
        </authorList>
    </citation>
    <scope>NUCLEOTIDE SEQUENCE</scope>
</reference>
<dbReference type="PANTHER" id="PTHR31325">
    <property type="entry name" value="OS01G0798800 PROTEIN-RELATED"/>
    <property type="match status" value="1"/>
</dbReference>
<sequence length="694" mass="79555">MALVFPEGFRKVWKQWKIPAMVLFSLVLQSVLNLMGSRRKYSTKILLRFVPWLAYLLADWVAGMSLSLISNFREDESTNPDYIIRAFWATLLLLHVGGQDPITAYSLEDNELWWRNFVVLSGQVAVACYIFLNAWSGNELNVLSILMLFAGIIKFGERIWALMCASSEHLRKSMLPSPDPGPNYARYMDEYRSKKAEGFKVSSARINEAPTVGHHLHTVPANTFIPDAANLQDAYYFFQIFKRLFADLILSAHDIVNSQFFFQNRPYEEVFKVIEIELRFMYDLFYTKAVVSYSAVGGILRLLSFSCVLAVLVRFSIIEKEGYSSADVNITFILLAGAIIHEICAVCLLLRSDWTMLWLTKQNNGAANLLYQAISSIPPSKKKRWSNEIAQYNLIRYCLKDKPAKCSLLKKVLSFYNDLIQKYFHKKISIPNELKELIFKQLLQKSTIDSDVNACKKLCSERGRWVLENKRCLDKLGWSVESTEFDQSILLWHIATDLCYYSDLNENSSNSELDENSNPVRHLISTEISKLLSGYMLHILVMCPFMLPNGIGQIRFQDTCAEAIEFFKERKSTANVKKAACKALLKVSTEIPTSQVKGDRSKSVLFEACRLAKALQALETEPNWDKQMKWELISHVWVEILSYAACQCQRNQHAQQLRRGGELLTHVWLLMAHLGITEQFQISDGHARTTLILH</sequence>
<dbReference type="AlphaFoldDB" id="A0AA88CYN2"/>
<evidence type="ECO:0000313" key="3">
    <source>
        <dbReference type="EMBL" id="GMN36880.1"/>
    </source>
</evidence>
<keyword evidence="1" id="KW-0812">Transmembrane</keyword>
<feature type="domain" description="DUF4220" evidence="2">
    <location>
        <begin position="52"/>
        <end position="397"/>
    </location>
</feature>
<evidence type="ECO:0000313" key="4">
    <source>
        <dbReference type="Proteomes" id="UP001187192"/>
    </source>
</evidence>
<dbReference type="InterPro" id="IPR025315">
    <property type="entry name" value="DUF4220"/>
</dbReference>
<dbReference type="Pfam" id="PF13968">
    <property type="entry name" value="DUF4220"/>
    <property type="match status" value="1"/>
</dbReference>
<accession>A0AA88CYN2</accession>
<proteinExistence type="predicted"/>
<dbReference type="InterPro" id="IPR007658">
    <property type="entry name" value="DUF594"/>
</dbReference>
<evidence type="ECO:0000259" key="2">
    <source>
        <dbReference type="Pfam" id="PF13968"/>
    </source>
</evidence>
<feature type="transmembrane region" description="Helical" evidence="1">
    <location>
        <begin position="117"/>
        <end position="136"/>
    </location>
</feature>
<keyword evidence="4" id="KW-1185">Reference proteome</keyword>
<keyword evidence="1" id="KW-1133">Transmembrane helix</keyword>
<feature type="transmembrane region" description="Helical" evidence="1">
    <location>
        <begin position="330"/>
        <end position="350"/>
    </location>
</feature>
<feature type="transmembrane region" description="Helical" evidence="1">
    <location>
        <begin position="20"/>
        <end position="37"/>
    </location>
</feature>
<dbReference type="Proteomes" id="UP001187192">
    <property type="component" value="Unassembled WGS sequence"/>
</dbReference>
<feature type="transmembrane region" description="Helical" evidence="1">
    <location>
        <begin position="49"/>
        <end position="70"/>
    </location>
</feature>